<dbReference type="Pfam" id="PF08240">
    <property type="entry name" value="ADH_N"/>
    <property type="match status" value="1"/>
</dbReference>
<dbReference type="CDD" id="cd08283">
    <property type="entry name" value="FDH_like_1"/>
    <property type="match status" value="1"/>
</dbReference>
<dbReference type="GO" id="GO:0008270">
    <property type="term" value="F:zinc ion binding"/>
    <property type="evidence" value="ECO:0007669"/>
    <property type="project" value="InterPro"/>
</dbReference>
<name>A0AAV2Z8B2_9STRA</name>
<dbReference type="EMBL" id="DAKRPA010000043">
    <property type="protein sequence ID" value="DBA01649.1"/>
    <property type="molecule type" value="Genomic_DNA"/>
</dbReference>
<reference evidence="8" key="2">
    <citation type="journal article" date="2023" name="Microbiol Resour">
        <title>Decontamination and Annotation of the Draft Genome Sequence of the Oomycete Lagenidium giganteum ARSEF 373.</title>
        <authorList>
            <person name="Morgan W.R."/>
            <person name="Tartar A."/>
        </authorList>
    </citation>
    <scope>NUCLEOTIDE SEQUENCE</scope>
    <source>
        <strain evidence="8">ARSEF 373</strain>
    </source>
</reference>
<dbReference type="Gene3D" id="3.40.50.720">
    <property type="entry name" value="NAD(P)-binding Rossmann-like Domain"/>
    <property type="match status" value="1"/>
</dbReference>
<gene>
    <name evidence="8" type="ORF">N0F65_010300</name>
</gene>
<dbReference type="SUPFAM" id="SSF51735">
    <property type="entry name" value="NAD(P)-binding Rossmann-fold domains"/>
    <property type="match status" value="1"/>
</dbReference>
<keyword evidence="3 5" id="KW-0862">Zinc</keyword>
<keyword evidence="2 5" id="KW-0479">Metal-binding</keyword>
<evidence type="ECO:0000256" key="2">
    <source>
        <dbReference type="ARBA" id="ARBA00022723"/>
    </source>
</evidence>
<dbReference type="PANTHER" id="PTHR42813:SF1">
    <property type="entry name" value="DEHYDROGENASE, PUTATIVE (AFU_ORTHOLOGUE AFUA_5G03930)-RELATED"/>
    <property type="match status" value="1"/>
</dbReference>
<evidence type="ECO:0000256" key="1">
    <source>
        <dbReference type="ARBA" id="ARBA00001947"/>
    </source>
</evidence>
<dbReference type="InterPro" id="IPR036291">
    <property type="entry name" value="NAD(P)-bd_dom_sf"/>
</dbReference>
<proteinExistence type="inferred from homology"/>
<evidence type="ECO:0000259" key="6">
    <source>
        <dbReference type="Pfam" id="PF00107"/>
    </source>
</evidence>
<dbReference type="Pfam" id="PF00107">
    <property type="entry name" value="ADH_zinc_N"/>
    <property type="match status" value="1"/>
</dbReference>
<dbReference type="InterPro" id="IPR011032">
    <property type="entry name" value="GroES-like_sf"/>
</dbReference>
<dbReference type="PROSITE" id="PS00059">
    <property type="entry name" value="ADH_ZINC"/>
    <property type="match status" value="1"/>
</dbReference>
<dbReference type="Proteomes" id="UP001146120">
    <property type="component" value="Unassembled WGS sequence"/>
</dbReference>
<dbReference type="AlphaFoldDB" id="A0AAV2Z8B2"/>
<dbReference type="InterPro" id="IPR013154">
    <property type="entry name" value="ADH-like_N"/>
</dbReference>
<evidence type="ECO:0000256" key="3">
    <source>
        <dbReference type="ARBA" id="ARBA00022833"/>
    </source>
</evidence>
<dbReference type="Gene3D" id="3.90.180.10">
    <property type="entry name" value="Medium-chain alcohol dehydrogenases, catalytic domain"/>
    <property type="match status" value="1"/>
</dbReference>
<protein>
    <recommendedName>
        <fullName evidence="10">Alcohol dehydrogenase</fullName>
    </recommendedName>
</protein>
<dbReference type="InterPro" id="IPR002328">
    <property type="entry name" value="ADH_Zn_CS"/>
</dbReference>
<evidence type="ECO:0000256" key="5">
    <source>
        <dbReference type="RuleBase" id="RU361277"/>
    </source>
</evidence>
<evidence type="ECO:0000313" key="8">
    <source>
        <dbReference type="EMBL" id="DBA01649.1"/>
    </source>
</evidence>
<keyword evidence="4" id="KW-0560">Oxidoreductase</keyword>
<keyword evidence="9" id="KW-1185">Reference proteome</keyword>
<evidence type="ECO:0000256" key="4">
    <source>
        <dbReference type="ARBA" id="ARBA00023002"/>
    </source>
</evidence>
<dbReference type="PANTHER" id="PTHR42813">
    <property type="entry name" value="ZINC-TYPE ALCOHOL DEHYDROGENASE-LIKE"/>
    <property type="match status" value="1"/>
</dbReference>
<comment type="similarity">
    <text evidence="5">Belongs to the zinc-containing alcohol dehydrogenase family.</text>
</comment>
<reference evidence="8" key="1">
    <citation type="submission" date="2022-11" db="EMBL/GenBank/DDBJ databases">
        <authorList>
            <person name="Morgan W.R."/>
            <person name="Tartar A."/>
        </authorList>
    </citation>
    <scope>NUCLEOTIDE SEQUENCE</scope>
    <source>
        <strain evidence="8">ARSEF 373</strain>
    </source>
</reference>
<feature type="domain" description="Alcohol dehydrogenase-like C-terminal" evidence="6">
    <location>
        <begin position="229"/>
        <end position="300"/>
    </location>
</feature>
<evidence type="ECO:0000259" key="7">
    <source>
        <dbReference type="Pfam" id="PF08240"/>
    </source>
</evidence>
<dbReference type="InterPro" id="IPR013149">
    <property type="entry name" value="ADH-like_C"/>
</dbReference>
<evidence type="ECO:0008006" key="10">
    <source>
        <dbReference type="Google" id="ProtNLM"/>
    </source>
</evidence>
<accession>A0AAV2Z8B2</accession>
<comment type="cofactor">
    <cofactor evidence="1 5">
        <name>Zn(2+)</name>
        <dbReference type="ChEBI" id="CHEBI:29105"/>
    </cofactor>
</comment>
<dbReference type="SUPFAM" id="SSF50129">
    <property type="entry name" value="GroES-like"/>
    <property type="match status" value="1"/>
</dbReference>
<organism evidence="8 9">
    <name type="scientific">Lagenidium giganteum</name>
    <dbReference type="NCBI Taxonomy" id="4803"/>
    <lineage>
        <taxon>Eukaryota</taxon>
        <taxon>Sar</taxon>
        <taxon>Stramenopiles</taxon>
        <taxon>Oomycota</taxon>
        <taxon>Peronosporomycetes</taxon>
        <taxon>Pythiales</taxon>
        <taxon>Pythiaceae</taxon>
    </lineage>
</organism>
<comment type="caution">
    <text evidence="8">The sequence shown here is derived from an EMBL/GenBank/DDBJ whole genome shotgun (WGS) entry which is preliminary data.</text>
</comment>
<sequence>MSNVAMKTADALLGKREVAQGSTTPNVSEHAMMKANVWMGSEKVAYVDKPKPVVTHPSDAIVRVTACSVCSGSDSHLYSGEVPTMDEGAIVGHEACGVIDAVGSDVKAFKKGDRVVIAFSIGCGMCDYCKRGNATGCDQTNDSRLFEELYGGRAAGALFGYSGLMGNVPGSQAEYVRVPFADFNCYGIPDDVPDEKALYVSDVLSTSLHATDLGEVGEGDTVAIWGLGPIGLYSAAWAKLKGARRVIGIDRVPDRLELARTKFGIEVLDRGDLSATQVMEKLHGLLPQGGVDVAIEAAGFRFAESWLHKVERAVGMETDTPEILVECFNVVRKFGRVAVIADYIGYANRFPIGHVVMKHLTVRSGQCPVQRYFKQVMQAIQKGKIDPTLMITHRITLAEVPQAYEQLFNKREGYIKVFITPGTTSTGAP</sequence>
<evidence type="ECO:0000313" key="9">
    <source>
        <dbReference type="Proteomes" id="UP001146120"/>
    </source>
</evidence>
<dbReference type="GO" id="GO:0016491">
    <property type="term" value="F:oxidoreductase activity"/>
    <property type="evidence" value="ECO:0007669"/>
    <property type="project" value="UniProtKB-KW"/>
</dbReference>
<feature type="domain" description="Alcohol dehydrogenase-like N-terminal" evidence="7">
    <location>
        <begin position="57"/>
        <end position="182"/>
    </location>
</feature>